<sequence>MIHKINTVLEKQSLLEQCILNTNKKLDFLVRQMNPQEAIRSSTTKQPTFAEMAKTNMGQPMKTTTTLPAKPATIVHPTRVNKFKKFGVTIRTKFRQPKPVQQKNSLKIMNAIKSALLKINAKTMDTPIQIKAVT</sequence>
<organism evidence="1 2">
    <name type="scientific">Austropuccinia psidii MF-1</name>
    <dbReference type="NCBI Taxonomy" id="1389203"/>
    <lineage>
        <taxon>Eukaryota</taxon>
        <taxon>Fungi</taxon>
        <taxon>Dikarya</taxon>
        <taxon>Basidiomycota</taxon>
        <taxon>Pucciniomycotina</taxon>
        <taxon>Pucciniomycetes</taxon>
        <taxon>Pucciniales</taxon>
        <taxon>Sphaerophragmiaceae</taxon>
        <taxon>Austropuccinia</taxon>
    </lineage>
</organism>
<proteinExistence type="predicted"/>
<protein>
    <submittedName>
        <fullName evidence="1">Uncharacterized protein</fullName>
    </submittedName>
</protein>
<reference evidence="1" key="1">
    <citation type="submission" date="2021-03" db="EMBL/GenBank/DDBJ databases">
        <title>Draft genome sequence of rust myrtle Austropuccinia psidii MF-1, a brazilian biotype.</title>
        <authorList>
            <person name="Quecine M.C."/>
            <person name="Pachon D.M.R."/>
            <person name="Bonatelli M.L."/>
            <person name="Correr F.H."/>
            <person name="Franceschini L.M."/>
            <person name="Leite T.F."/>
            <person name="Margarido G.R.A."/>
            <person name="Almeida C.A."/>
            <person name="Ferrarezi J.A."/>
            <person name="Labate C.A."/>
        </authorList>
    </citation>
    <scope>NUCLEOTIDE SEQUENCE</scope>
    <source>
        <strain evidence="1">MF-1</strain>
    </source>
</reference>
<dbReference type="AlphaFoldDB" id="A0A9Q3F7H3"/>
<dbReference type="Proteomes" id="UP000765509">
    <property type="component" value="Unassembled WGS sequence"/>
</dbReference>
<evidence type="ECO:0000313" key="2">
    <source>
        <dbReference type="Proteomes" id="UP000765509"/>
    </source>
</evidence>
<comment type="caution">
    <text evidence="1">The sequence shown here is derived from an EMBL/GenBank/DDBJ whole genome shotgun (WGS) entry which is preliminary data.</text>
</comment>
<accession>A0A9Q3F7H3</accession>
<keyword evidence="2" id="KW-1185">Reference proteome</keyword>
<evidence type="ECO:0000313" key="1">
    <source>
        <dbReference type="EMBL" id="MBW0531587.1"/>
    </source>
</evidence>
<dbReference type="EMBL" id="AVOT02036979">
    <property type="protein sequence ID" value="MBW0531587.1"/>
    <property type="molecule type" value="Genomic_DNA"/>
</dbReference>
<gene>
    <name evidence="1" type="ORF">O181_071302</name>
</gene>
<name>A0A9Q3F7H3_9BASI</name>